<keyword evidence="5 8" id="KW-1133">Transmembrane helix</keyword>
<keyword evidence="6 8" id="KW-0408">Iron</keyword>
<dbReference type="PANTHER" id="PTHR36964:SF1">
    <property type="entry name" value="PROTEIN-METHIONINE-SULFOXIDE REDUCTASE HEME-BINDING SUBUNIT MSRQ"/>
    <property type="match status" value="1"/>
</dbReference>
<protein>
    <recommendedName>
        <fullName evidence="8">Protein-methionine-sulfoxide reductase heme-binding subunit MsrQ</fullName>
    </recommendedName>
    <alternativeName>
        <fullName evidence="8">Flavocytochrome MsrQ</fullName>
    </alternativeName>
</protein>
<feature type="transmembrane region" description="Helical" evidence="8">
    <location>
        <begin position="112"/>
        <end position="129"/>
    </location>
</feature>
<feature type="domain" description="Ferric oxidoreductase" evidence="9">
    <location>
        <begin position="45"/>
        <end position="155"/>
    </location>
</feature>
<sequence length="213" mass="24676">MIMQINNLRSLTIAVCFIPLLWVVFDIAFDNLGSNQMQALHIRLGDWALRFLWITLAITPVQTVTKWRGMTEYRQLFGLYAFFYASLHVLVYLAVDQVFAWRIIGIDILESSYIWFGLIAYIIVFSLGITSSKASKKLLGKSWKKLHRFIYIAAGAAMIHYFWQLKGNLAEPLFYLLLIFMLLGFRAVIWFKNKQLSQMMIPKGRASTDTESD</sequence>
<dbReference type="Pfam" id="PF01794">
    <property type="entry name" value="Ferric_reduct"/>
    <property type="match status" value="1"/>
</dbReference>
<dbReference type="GO" id="GO:0046872">
    <property type="term" value="F:metal ion binding"/>
    <property type="evidence" value="ECO:0007669"/>
    <property type="project" value="UniProtKB-KW"/>
</dbReference>
<keyword evidence="8" id="KW-1003">Cell membrane</keyword>
<proteinExistence type="inferred from homology"/>
<comment type="cofactor">
    <cofactor evidence="8">
        <name>FMN</name>
        <dbReference type="ChEBI" id="CHEBI:58210"/>
    </cofactor>
    <text evidence="8">Binds 1 FMN per subunit.</text>
</comment>
<comment type="subunit">
    <text evidence="8">Heterodimer of a catalytic subunit (MsrP) and a heme-binding subunit (MsrQ).</text>
</comment>
<feature type="transmembrane region" description="Helical" evidence="8">
    <location>
        <begin position="7"/>
        <end position="27"/>
    </location>
</feature>
<feature type="transmembrane region" description="Helical" evidence="8">
    <location>
        <begin position="172"/>
        <end position="191"/>
    </location>
</feature>
<keyword evidence="3 8" id="KW-0349">Heme</keyword>
<feature type="transmembrane region" description="Helical" evidence="8">
    <location>
        <begin position="77"/>
        <end position="100"/>
    </location>
</feature>
<evidence type="ECO:0000259" key="9">
    <source>
        <dbReference type="Pfam" id="PF01794"/>
    </source>
</evidence>
<dbReference type="EMBL" id="LUUG01000093">
    <property type="protein sequence ID" value="OAI01058.1"/>
    <property type="molecule type" value="Genomic_DNA"/>
</dbReference>
<reference evidence="10 11" key="1">
    <citation type="submission" date="2016-03" db="EMBL/GenBank/DDBJ databases">
        <authorList>
            <person name="Ploux O."/>
        </authorList>
    </citation>
    <scope>NUCLEOTIDE SEQUENCE [LARGE SCALE GENOMIC DNA]</scope>
    <source>
        <strain evidence="10 11">R-45363</strain>
    </source>
</reference>
<evidence type="ECO:0000256" key="5">
    <source>
        <dbReference type="ARBA" id="ARBA00022989"/>
    </source>
</evidence>
<comment type="caution">
    <text evidence="10">The sequence shown here is derived from an EMBL/GenBank/DDBJ whole genome shotgun (WGS) entry which is preliminary data.</text>
</comment>
<dbReference type="OrthoDB" id="9788328at2"/>
<accession>A0A177M5Q9</accession>
<evidence type="ECO:0000256" key="1">
    <source>
        <dbReference type="ARBA" id="ARBA00004141"/>
    </source>
</evidence>
<feature type="transmembrane region" description="Helical" evidence="8">
    <location>
        <begin position="149"/>
        <end position="166"/>
    </location>
</feature>
<comment type="subcellular location">
    <subcellularLocation>
        <location evidence="8">Cell membrane</location>
        <topology evidence="8">Multi-pass membrane protein</topology>
    </subcellularLocation>
    <subcellularLocation>
        <location evidence="1">Membrane</location>
        <topology evidence="1">Multi-pass membrane protein</topology>
    </subcellularLocation>
</comment>
<dbReference type="Proteomes" id="UP000078090">
    <property type="component" value="Unassembled WGS sequence"/>
</dbReference>
<evidence type="ECO:0000256" key="4">
    <source>
        <dbReference type="ARBA" id="ARBA00022692"/>
    </source>
</evidence>
<dbReference type="GO" id="GO:0009055">
    <property type="term" value="F:electron transfer activity"/>
    <property type="evidence" value="ECO:0007669"/>
    <property type="project" value="UniProtKB-UniRule"/>
</dbReference>
<evidence type="ECO:0000313" key="10">
    <source>
        <dbReference type="EMBL" id="OAI01058.1"/>
    </source>
</evidence>
<gene>
    <name evidence="8" type="primary">msrQ</name>
    <name evidence="10" type="ORF">A1332_03195</name>
</gene>
<evidence type="ECO:0000256" key="2">
    <source>
        <dbReference type="ARBA" id="ARBA00022448"/>
    </source>
</evidence>
<name>A0A177M5Q9_METMH</name>
<evidence type="ECO:0000313" key="11">
    <source>
        <dbReference type="Proteomes" id="UP000078090"/>
    </source>
</evidence>
<dbReference type="PANTHER" id="PTHR36964">
    <property type="entry name" value="PROTEIN-METHIONINE-SULFOXIDE REDUCTASE HEME-BINDING SUBUNIT MSRQ"/>
    <property type="match status" value="1"/>
</dbReference>
<dbReference type="GO" id="GO:0016679">
    <property type="term" value="F:oxidoreductase activity, acting on diphenols and related substances as donors"/>
    <property type="evidence" value="ECO:0007669"/>
    <property type="project" value="TreeGrafter"/>
</dbReference>
<dbReference type="GO" id="GO:0020037">
    <property type="term" value="F:heme binding"/>
    <property type="evidence" value="ECO:0007669"/>
    <property type="project" value="UniProtKB-UniRule"/>
</dbReference>
<organism evidence="10 11">
    <name type="scientific">Methylomonas methanica</name>
    <dbReference type="NCBI Taxonomy" id="421"/>
    <lineage>
        <taxon>Bacteria</taxon>
        <taxon>Pseudomonadati</taxon>
        <taxon>Pseudomonadota</taxon>
        <taxon>Gammaproteobacteria</taxon>
        <taxon>Methylococcales</taxon>
        <taxon>Methylococcaceae</taxon>
        <taxon>Methylomonas</taxon>
    </lineage>
</organism>
<evidence type="ECO:0000256" key="3">
    <source>
        <dbReference type="ARBA" id="ARBA00022617"/>
    </source>
</evidence>
<keyword evidence="8" id="KW-0249">Electron transport</keyword>
<comment type="cofactor">
    <cofactor evidence="8">
        <name>heme b</name>
        <dbReference type="ChEBI" id="CHEBI:60344"/>
    </cofactor>
    <text evidence="8">Binds 1 heme b (iron(II)-protoporphyrin IX) group per subunit.</text>
</comment>
<dbReference type="AlphaFoldDB" id="A0A177M5Q9"/>
<keyword evidence="7 8" id="KW-0472">Membrane</keyword>
<evidence type="ECO:0000256" key="7">
    <source>
        <dbReference type="ARBA" id="ARBA00023136"/>
    </source>
</evidence>
<feature type="transmembrane region" description="Helical" evidence="8">
    <location>
        <begin position="47"/>
        <end position="65"/>
    </location>
</feature>
<evidence type="ECO:0000256" key="6">
    <source>
        <dbReference type="ARBA" id="ARBA00023004"/>
    </source>
</evidence>
<dbReference type="GO" id="GO:0030091">
    <property type="term" value="P:protein repair"/>
    <property type="evidence" value="ECO:0007669"/>
    <property type="project" value="UniProtKB-UniRule"/>
</dbReference>
<dbReference type="InterPro" id="IPR013130">
    <property type="entry name" value="Fe3_Rdtase_TM_dom"/>
</dbReference>
<comment type="function">
    <text evidence="8">Part of the MsrPQ system that repairs oxidized periplasmic proteins containing methionine sulfoxide residues (Met-O), using respiratory chain electrons. Thus protects these proteins from oxidative-stress damage caused by reactive species of oxygen and chlorine generated by the host defense mechanisms. MsrPQ is essential for the maintenance of envelope integrity under bleach stress, rescuing a wide series of structurally unrelated periplasmic proteins from methionine oxidation. MsrQ provides electrons for reduction to the reductase catalytic subunit MsrP, using the quinone pool of the respiratory chain.</text>
</comment>
<keyword evidence="2 8" id="KW-0813">Transport</keyword>
<dbReference type="GO" id="GO:0005886">
    <property type="term" value="C:plasma membrane"/>
    <property type="evidence" value="ECO:0007669"/>
    <property type="project" value="UniProtKB-SubCell"/>
</dbReference>
<dbReference type="RefSeq" id="WP_064009599.1">
    <property type="nucleotide sequence ID" value="NZ_LUUG01000093.1"/>
</dbReference>
<keyword evidence="8" id="KW-0285">Flavoprotein</keyword>
<keyword evidence="8" id="KW-0479">Metal-binding</keyword>
<keyword evidence="8" id="KW-0288">FMN</keyword>
<keyword evidence="4 8" id="KW-0812">Transmembrane</keyword>
<dbReference type="InterPro" id="IPR022837">
    <property type="entry name" value="MsrQ-like"/>
</dbReference>
<comment type="similarity">
    <text evidence="8">Belongs to the MsrQ family.</text>
</comment>
<dbReference type="HAMAP" id="MF_01207">
    <property type="entry name" value="MsrQ"/>
    <property type="match status" value="1"/>
</dbReference>
<evidence type="ECO:0000256" key="8">
    <source>
        <dbReference type="HAMAP-Rule" id="MF_01207"/>
    </source>
</evidence>
<dbReference type="GO" id="GO:0010181">
    <property type="term" value="F:FMN binding"/>
    <property type="evidence" value="ECO:0007669"/>
    <property type="project" value="UniProtKB-UniRule"/>
</dbReference>